<protein>
    <submittedName>
        <fullName evidence="2">Uncharacterized protein</fullName>
    </submittedName>
</protein>
<gene>
    <name evidence="2" type="ORF">SEPCBS57363_001326</name>
</gene>
<name>A0ABP0D9L4_9PEZI</name>
<feature type="compositionally biased region" description="Polar residues" evidence="1">
    <location>
        <begin position="849"/>
        <end position="863"/>
    </location>
</feature>
<feature type="compositionally biased region" description="Basic and acidic residues" evidence="1">
    <location>
        <begin position="809"/>
        <end position="818"/>
    </location>
</feature>
<feature type="compositionally biased region" description="Polar residues" evidence="1">
    <location>
        <begin position="890"/>
        <end position="900"/>
    </location>
</feature>
<dbReference type="Proteomes" id="UP001642501">
    <property type="component" value="Unassembled WGS sequence"/>
</dbReference>
<feature type="region of interest" description="Disordered" evidence="1">
    <location>
        <begin position="1006"/>
        <end position="1025"/>
    </location>
</feature>
<feature type="compositionally biased region" description="Polar residues" evidence="1">
    <location>
        <begin position="576"/>
        <end position="586"/>
    </location>
</feature>
<proteinExistence type="predicted"/>
<organism evidence="2 3">
    <name type="scientific">Sporothrix epigloea</name>
    <dbReference type="NCBI Taxonomy" id="1892477"/>
    <lineage>
        <taxon>Eukaryota</taxon>
        <taxon>Fungi</taxon>
        <taxon>Dikarya</taxon>
        <taxon>Ascomycota</taxon>
        <taxon>Pezizomycotina</taxon>
        <taxon>Sordariomycetes</taxon>
        <taxon>Sordariomycetidae</taxon>
        <taxon>Ophiostomatales</taxon>
        <taxon>Ophiostomataceae</taxon>
        <taxon>Sporothrix</taxon>
    </lineage>
</organism>
<keyword evidence="3" id="KW-1185">Reference proteome</keyword>
<feature type="region of interest" description="Disordered" evidence="1">
    <location>
        <begin position="392"/>
        <end position="412"/>
    </location>
</feature>
<feature type="region of interest" description="Disordered" evidence="1">
    <location>
        <begin position="565"/>
        <end position="613"/>
    </location>
</feature>
<feature type="compositionally biased region" description="Pro residues" evidence="1">
    <location>
        <begin position="873"/>
        <end position="885"/>
    </location>
</feature>
<feature type="compositionally biased region" description="Low complexity" evidence="1">
    <location>
        <begin position="587"/>
        <end position="598"/>
    </location>
</feature>
<feature type="compositionally biased region" description="Polar residues" evidence="1">
    <location>
        <begin position="393"/>
        <end position="412"/>
    </location>
</feature>
<sequence length="1025" mass="110903">MSSLFGPCLARTPSPASLLLEVWATNAETKKLVDKLLGATDGKQPREDELKRRLAAFDCNMSVLSTVVTAIKTMKKTSSSCVMLDSSAGSMPELSIPKRDSITSEKNRLLGLVFFQDEDDVAWGNINLIHSIDAITALECRRRQDLDAIADKLNHRKQHPVENTQQTDSALNLLEQLIAQNAPAQYLFKTFFLGARICTICHHFKSNTKAEFTMQLLNALFPPYLVSYPVPCIDVKDVRTVREKVYIALLDAETRFGGGDGKARAEAFQNDLLSQIGIGSWPAEIWPALSGYLAFVESVKVTYGEVFSSQKKAGLDMSETPALIFKEERLRSRSDSATELSQVGVKSIFKNSLSSASGQSFSTYASSYSFVSEPMMHGMAKLDEQELIRMGLSSPSSNSHRSGQTSFDSSKSSPLELISASFKHTSAGELCAASIQNAQPMAQNLGFPGTTSQATAIVVNAEDVLLTANLNLDSFEEHGGINQGCQEPNFEQNGEQSDQLNTVAFPPFPVSEAMKPTLPPKGQSAQQTPITPSERTKRLIKSGWKSTENLFSKFRAHEQVAGGVPTIPHMPVDRLSSFSQRRPSNRTASGIASTISSSDNGRGRADSNSSAGGGCGAHVAAADFILPYVPDGVDVDSELIPEQPAGDSEQHENCSRVQVDRELYEYAEGRLCTIDRESAHQVALQEQVMVEANKQNGSKNMDIAKKCKQPGASASANAGAAMAVVLPDSLPPPPSAISKAWSSLKKGTGKMLLTRKSTFDLREVAEKMAPPPPLLSQRGDSNNTIDNSEESDDSGLRKPEAKVNGQVRHLTEPLQKDKKYSQEEMWDLLSIRPPKKRPLKLTPLHISTASQDRASVASKNSARGLSFCETGPVSPPPQSPLPPLPLSRAASRSNQTGNSIESNSIITSVKAGDMISILSSHPSGSSDIFDEYFEHECQHKTSLVLEDEGALNDISETVASSPESHVARGSRGARTGSSIQQLEKLSTMLNGVIVEDKVPVLVDEIEKQADDGKNSPANKLLGEPN</sequence>
<evidence type="ECO:0000313" key="2">
    <source>
        <dbReference type="EMBL" id="CAK7264919.1"/>
    </source>
</evidence>
<evidence type="ECO:0000313" key="3">
    <source>
        <dbReference type="Proteomes" id="UP001642501"/>
    </source>
</evidence>
<reference evidence="2 3" key="1">
    <citation type="submission" date="2024-01" db="EMBL/GenBank/DDBJ databases">
        <authorList>
            <person name="Allen C."/>
            <person name="Tagirdzhanova G."/>
        </authorList>
    </citation>
    <scope>NUCLEOTIDE SEQUENCE [LARGE SCALE GENOMIC DNA]</scope>
    <source>
        <strain evidence="2 3">CBS 573.63</strain>
    </source>
</reference>
<feature type="compositionally biased region" description="Polar residues" evidence="1">
    <location>
        <begin position="523"/>
        <end position="533"/>
    </location>
</feature>
<accession>A0ABP0D9L4</accession>
<feature type="region of interest" description="Disordered" evidence="1">
    <location>
        <begin position="768"/>
        <end position="818"/>
    </location>
</feature>
<evidence type="ECO:0000256" key="1">
    <source>
        <dbReference type="SAM" id="MobiDB-lite"/>
    </source>
</evidence>
<dbReference type="EMBL" id="CAWUOM010000013">
    <property type="protein sequence ID" value="CAK7264919.1"/>
    <property type="molecule type" value="Genomic_DNA"/>
</dbReference>
<comment type="caution">
    <text evidence="2">The sequence shown here is derived from an EMBL/GenBank/DDBJ whole genome shotgun (WGS) entry which is preliminary data.</text>
</comment>
<feature type="region of interest" description="Disordered" evidence="1">
    <location>
        <begin position="849"/>
        <end position="900"/>
    </location>
</feature>
<feature type="region of interest" description="Disordered" evidence="1">
    <location>
        <begin position="517"/>
        <end position="536"/>
    </location>
</feature>